<gene>
    <name evidence="2" type="ORF">METZ01_LOCUS253121</name>
</gene>
<dbReference type="EMBL" id="UINC01068020">
    <property type="protein sequence ID" value="SVC00267.1"/>
    <property type="molecule type" value="Genomic_DNA"/>
</dbReference>
<protein>
    <recommendedName>
        <fullName evidence="1">PhoD-like phosphatase metallophosphatase domain-containing protein</fullName>
    </recommendedName>
</protein>
<name>A0A382IM19_9ZZZZ</name>
<feature type="domain" description="PhoD-like phosphatase metallophosphatase" evidence="1">
    <location>
        <begin position="47"/>
        <end position="228"/>
    </location>
</feature>
<dbReference type="PANTHER" id="PTHR33987">
    <property type="entry name" value="CALCINEURIN-LIKE METALLO-PHOSPHOESTERASE SUPERFAMILY PROTEIN"/>
    <property type="match status" value="1"/>
</dbReference>
<dbReference type="Gene3D" id="3.60.21.70">
    <property type="entry name" value="PhoD-like phosphatase"/>
    <property type="match status" value="1"/>
</dbReference>
<dbReference type="SUPFAM" id="SSF56300">
    <property type="entry name" value="Metallo-dependent phosphatases"/>
    <property type="match status" value="1"/>
</dbReference>
<organism evidence="2">
    <name type="scientific">marine metagenome</name>
    <dbReference type="NCBI Taxonomy" id="408172"/>
    <lineage>
        <taxon>unclassified sequences</taxon>
        <taxon>metagenomes</taxon>
        <taxon>ecological metagenomes</taxon>
    </lineage>
</organism>
<evidence type="ECO:0000313" key="2">
    <source>
        <dbReference type="EMBL" id="SVC00267.1"/>
    </source>
</evidence>
<sequence length="234" mass="27660">MLFSCHSVFKLPLEYKINDFPYRSYDYFSESEKIKIGFGSCLQQDSPMPIFNAIKKDSLDLFFMIGDNVYGDTEREDLYELKLAYEKQKNNFNRMNLDFPIEAIWDDHDYGRNDGGRDYPYKKSSKELFLEFWNIPKHDIRRIREGLYYGLLLQTGEETLQILFLDTRTFRDHLVPSDKLGSPGKERYLSAEDTTLTMLGKTQWDWVSRKMNQSADHRIIVSSIQFLPIGHGWE</sequence>
<proteinExistence type="predicted"/>
<dbReference type="PANTHER" id="PTHR33987:SF1">
    <property type="entry name" value="CALCINEURIN-LIKE METALLO-PHOSPHOESTERASE SUPERFAMILY PROTEIN"/>
    <property type="match status" value="1"/>
</dbReference>
<dbReference type="AlphaFoldDB" id="A0A382IM19"/>
<evidence type="ECO:0000259" key="1">
    <source>
        <dbReference type="Pfam" id="PF09423"/>
    </source>
</evidence>
<feature type="non-terminal residue" evidence="2">
    <location>
        <position position="234"/>
    </location>
</feature>
<reference evidence="2" key="1">
    <citation type="submission" date="2018-05" db="EMBL/GenBank/DDBJ databases">
        <authorList>
            <person name="Lanie J.A."/>
            <person name="Ng W.-L."/>
            <person name="Kazmierczak K.M."/>
            <person name="Andrzejewski T.M."/>
            <person name="Davidsen T.M."/>
            <person name="Wayne K.J."/>
            <person name="Tettelin H."/>
            <person name="Glass J.I."/>
            <person name="Rusch D."/>
            <person name="Podicherti R."/>
            <person name="Tsui H.-C.T."/>
            <person name="Winkler M.E."/>
        </authorList>
    </citation>
    <scope>NUCLEOTIDE SEQUENCE</scope>
</reference>
<accession>A0A382IM19</accession>
<dbReference type="InterPro" id="IPR038607">
    <property type="entry name" value="PhoD-like_sf"/>
</dbReference>
<dbReference type="InterPro" id="IPR018946">
    <property type="entry name" value="PhoD-like_MPP"/>
</dbReference>
<dbReference type="InterPro" id="IPR029052">
    <property type="entry name" value="Metallo-depent_PP-like"/>
</dbReference>
<dbReference type="Pfam" id="PF09423">
    <property type="entry name" value="PhoD"/>
    <property type="match status" value="1"/>
</dbReference>